<evidence type="ECO:0000256" key="2">
    <source>
        <dbReference type="ARBA" id="ARBA00022475"/>
    </source>
</evidence>
<dbReference type="GO" id="GO:0016020">
    <property type="term" value="C:membrane"/>
    <property type="evidence" value="ECO:0007669"/>
    <property type="project" value="InterPro"/>
</dbReference>
<dbReference type="GO" id="GO:0005524">
    <property type="term" value="F:ATP binding"/>
    <property type="evidence" value="ECO:0007669"/>
    <property type="project" value="UniProtKB-KW"/>
</dbReference>
<evidence type="ECO:0000313" key="8">
    <source>
        <dbReference type="EMBL" id="GGB07340.1"/>
    </source>
</evidence>
<protein>
    <submittedName>
        <fullName evidence="8">Phosphonates import ATP-binding protein PhnC</fullName>
    </submittedName>
</protein>
<dbReference type="PANTHER" id="PTHR43166:SF6">
    <property type="entry name" value="PHOSPHONATES IMPORT ATP-BINDING PROTEIN PHNC"/>
    <property type="match status" value="1"/>
</dbReference>
<dbReference type="Pfam" id="PF00005">
    <property type="entry name" value="ABC_tran"/>
    <property type="match status" value="1"/>
</dbReference>
<proteinExistence type="predicted"/>
<keyword evidence="3" id="KW-0547">Nucleotide-binding</keyword>
<evidence type="ECO:0000313" key="9">
    <source>
        <dbReference type="Proteomes" id="UP000607559"/>
    </source>
</evidence>
<evidence type="ECO:0000256" key="3">
    <source>
        <dbReference type="ARBA" id="ARBA00022741"/>
    </source>
</evidence>
<dbReference type="PANTHER" id="PTHR43166">
    <property type="entry name" value="AMINO ACID IMPORT ATP-BINDING PROTEIN"/>
    <property type="match status" value="1"/>
</dbReference>
<organism evidence="8 9">
    <name type="scientific">Puia dinghuensis</name>
    <dbReference type="NCBI Taxonomy" id="1792502"/>
    <lineage>
        <taxon>Bacteria</taxon>
        <taxon>Pseudomonadati</taxon>
        <taxon>Bacteroidota</taxon>
        <taxon>Chitinophagia</taxon>
        <taxon>Chitinophagales</taxon>
        <taxon>Chitinophagaceae</taxon>
        <taxon>Puia</taxon>
    </lineage>
</organism>
<dbReference type="InterPro" id="IPR003439">
    <property type="entry name" value="ABC_transporter-like_ATP-bd"/>
</dbReference>
<dbReference type="SMART" id="SM00382">
    <property type="entry name" value="AAA"/>
    <property type="match status" value="1"/>
</dbReference>
<reference evidence="8" key="2">
    <citation type="submission" date="2020-09" db="EMBL/GenBank/DDBJ databases">
        <authorList>
            <person name="Sun Q."/>
            <person name="Zhou Y."/>
        </authorList>
    </citation>
    <scope>NUCLEOTIDE SEQUENCE</scope>
    <source>
        <strain evidence="8">CGMCC 1.15448</strain>
    </source>
</reference>
<keyword evidence="4 8" id="KW-0067">ATP-binding</keyword>
<evidence type="ECO:0000256" key="4">
    <source>
        <dbReference type="ARBA" id="ARBA00022840"/>
    </source>
</evidence>
<evidence type="ECO:0000256" key="5">
    <source>
        <dbReference type="ARBA" id="ARBA00022967"/>
    </source>
</evidence>
<evidence type="ECO:0000256" key="6">
    <source>
        <dbReference type="ARBA" id="ARBA00023136"/>
    </source>
</evidence>
<keyword evidence="5" id="KW-1278">Translocase</keyword>
<dbReference type="InterPro" id="IPR027417">
    <property type="entry name" value="P-loop_NTPase"/>
</dbReference>
<dbReference type="Proteomes" id="UP000607559">
    <property type="component" value="Unassembled WGS sequence"/>
</dbReference>
<keyword evidence="9" id="KW-1185">Reference proteome</keyword>
<dbReference type="InterPro" id="IPR003593">
    <property type="entry name" value="AAA+_ATPase"/>
</dbReference>
<reference evidence="8" key="1">
    <citation type="journal article" date="2014" name="Int. J. Syst. Evol. Microbiol.">
        <title>Complete genome sequence of Corynebacterium casei LMG S-19264T (=DSM 44701T), isolated from a smear-ripened cheese.</title>
        <authorList>
            <consortium name="US DOE Joint Genome Institute (JGI-PGF)"/>
            <person name="Walter F."/>
            <person name="Albersmeier A."/>
            <person name="Kalinowski J."/>
            <person name="Ruckert C."/>
        </authorList>
    </citation>
    <scope>NUCLEOTIDE SEQUENCE</scope>
    <source>
        <strain evidence="8">CGMCC 1.15448</strain>
    </source>
</reference>
<dbReference type="RefSeq" id="WP_188933678.1">
    <property type="nucleotide sequence ID" value="NZ_BMJC01000003.1"/>
</dbReference>
<dbReference type="InterPro" id="IPR050086">
    <property type="entry name" value="MetN_ABC_transporter-like"/>
</dbReference>
<dbReference type="AlphaFoldDB" id="A0A8J2UEQ0"/>
<dbReference type="InterPro" id="IPR012693">
    <property type="entry name" value="ABC_transpr_PhnC"/>
</dbReference>
<evidence type="ECO:0000256" key="1">
    <source>
        <dbReference type="ARBA" id="ARBA00022448"/>
    </source>
</evidence>
<accession>A0A8J2UEQ0</accession>
<dbReference type="PROSITE" id="PS00211">
    <property type="entry name" value="ABC_TRANSPORTER_1"/>
    <property type="match status" value="1"/>
</dbReference>
<dbReference type="CDD" id="cd03256">
    <property type="entry name" value="ABC_PhnC_transporter"/>
    <property type="match status" value="1"/>
</dbReference>
<name>A0A8J2UEQ0_9BACT</name>
<feature type="domain" description="ABC transporter" evidence="7">
    <location>
        <begin position="2"/>
        <end position="249"/>
    </location>
</feature>
<comment type="caution">
    <text evidence="8">The sequence shown here is derived from an EMBL/GenBank/DDBJ whole genome shotgun (WGS) entry which is preliminary data.</text>
</comment>
<gene>
    <name evidence="8" type="primary">phnC</name>
    <name evidence="8" type="ORF">GCM10011511_33550</name>
</gene>
<keyword evidence="2" id="KW-1003">Cell membrane</keyword>
<sequence length="277" mass="30775">MIEVCNISKSLPGGRKVLDGISFTVKKGEFVGILGASGAGKTLTLRCLNGLLRPDAGSVIVEDQDGSRWDLCNIAKSRLRRLRRRIGIVFQGYHLVQRLTALDNVLLGRLGQMSTLRSLFYGFTDREREEALSALNKLNIGNVAGMRVSRLSGGEMQRVAIARAIFQSPGLLLADEPLSNLDPSNAKIIMKMIRPLADEMPVIGVFHQPEMTAKYCTRVIAIKQGRVIYDGDPRLTNRQLIDIYGEELEQIENAPHPPVEKPTIVAQNPNEHERDFF</sequence>
<dbReference type="GO" id="GO:0015416">
    <property type="term" value="F:ABC-type phosphonate transporter activity"/>
    <property type="evidence" value="ECO:0007669"/>
    <property type="project" value="InterPro"/>
</dbReference>
<evidence type="ECO:0000259" key="7">
    <source>
        <dbReference type="PROSITE" id="PS50893"/>
    </source>
</evidence>
<dbReference type="PROSITE" id="PS50893">
    <property type="entry name" value="ABC_TRANSPORTER_2"/>
    <property type="match status" value="1"/>
</dbReference>
<keyword evidence="6" id="KW-0472">Membrane</keyword>
<dbReference type="SUPFAM" id="SSF52540">
    <property type="entry name" value="P-loop containing nucleoside triphosphate hydrolases"/>
    <property type="match status" value="1"/>
</dbReference>
<keyword evidence="1" id="KW-0813">Transport</keyword>
<dbReference type="Gene3D" id="3.40.50.300">
    <property type="entry name" value="P-loop containing nucleotide triphosphate hydrolases"/>
    <property type="match status" value="1"/>
</dbReference>
<dbReference type="GO" id="GO:0016887">
    <property type="term" value="F:ATP hydrolysis activity"/>
    <property type="evidence" value="ECO:0007669"/>
    <property type="project" value="InterPro"/>
</dbReference>
<dbReference type="EMBL" id="BMJC01000003">
    <property type="protein sequence ID" value="GGB07340.1"/>
    <property type="molecule type" value="Genomic_DNA"/>
</dbReference>
<dbReference type="InterPro" id="IPR017871">
    <property type="entry name" value="ABC_transporter-like_CS"/>
</dbReference>